<feature type="compositionally biased region" description="Low complexity" evidence="2">
    <location>
        <begin position="239"/>
        <end position="257"/>
    </location>
</feature>
<feature type="domain" description="Wings apart-like protein C-terminal" evidence="3">
    <location>
        <begin position="783"/>
        <end position="1102"/>
    </location>
</feature>
<dbReference type="OrthoDB" id="515210at2759"/>
<keyword evidence="5" id="KW-1185">Reference proteome</keyword>
<dbReference type="EMBL" id="LHPF02000036">
    <property type="protein sequence ID" value="PSC68524.1"/>
    <property type="molecule type" value="Genomic_DNA"/>
</dbReference>
<dbReference type="PANTHER" id="PTHR22100">
    <property type="entry name" value="WINGS APART-LIKE PROTEIN HOMOLOG"/>
    <property type="match status" value="1"/>
</dbReference>
<accession>A0A2P6V378</accession>
<comment type="caution">
    <text evidence="4">The sequence shown here is derived from an EMBL/GenBank/DDBJ whole genome shotgun (WGS) entry which is preliminary data.</text>
</comment>
<dbReference type="InterPro" id="IPR011989">
    <property type="entry name" value="ARM-like"/>
</dbReference>
<evidence type="ECO:0000259" key="3">
    <source>
        <dbReference type="Pfam" id="PF07814"/>
    </source>
</evidence>
<evidence type="ECO:0000313" key="5">
    <source>
        <dbReference type="Proteomes" id="UP000239649"/>
    </source>
</evidence>
<dbReference type="InterPro" id="IPR039874">
    <property type="entry name" value="WAPL"/>
</dbReference>
<feature type="region of interest" description="Disordered" evidence="2">
    <location>
        <begin position="688"/>
        <end position="720"/>
    </location>
</feature>
<feature type="region of interest" description="Disordered" evidence="2">
    <location>
        <begin position="237"/>
        <end position="261"/>
    </location>
</feature>
<organism evidence="4 5">
    <name type="scientific">Micractinium conductrix</name>
    <dbReference type="NCBI Taxonomy" id="554055"/>
    <lineage>
        <taxon>Eukaryota</taxon>
        <taxon>Viridiplantae</taxon>
        <taxon>Chlorophyta</taxon>
        <taxon>core chlorophytes</taxon>
        <taxon>Trebouxiophyceae</taxon>
        <taxon>Chlorellales</taxon>
        <taxon>Chlorellaceae</taxon>
        <taxon>Chlorella clade</taxon>
        <taxon>Micractinium</taxon>
    </lineage>
</organism>
<dbReference type="Gene3D" id="1.10.10.60">
    <property type="entry name" value="Homeodomain-like"/>
    <property type="match status" value="1"/>
</dbReference>
<protein>
    <recommendedName>
        <fullName evidence="3">Wings apart-like protein C-terminal domain-containing protein</fullName>
    </recommendedName>
</protein>
<dbReference type="PANTHER" id="PTHR22100:SF13">
    <property type="entry name" value="WINGS APART-LIKE PROTEIN HOMOLOG"/>
    <property type="match status" value="1"/>
</dbReference>
<evidence type="ECO:0000256" key="2">
    <source>
        <dbReference type="SAM" id="MobiDB-lite"/>
    </source>
</evidence>
<reference evidence="4 5" key="1">
    <citation type="journal article" date="2018" name="Plant J.">
        <title>Genome sequences of Chlorella sorokiniana UTEX 1602 and Micractinium conductrix SAG 241.80: implications to maltose excretion by a green alga.</title>
        <authorList>
            <person name="Arriola M.B."/>
            <person name="Velmurugan N."/>
            <person name="Zhang Y."/>
            <person name="Plunkett M.H."/>
            <person name="Hondzo H."/>
            <person name="Barney B.M."/>
        </authorList>
    </citation>
    <scope>NUCLEOTIDE SEQUENCE [LARGE SCALE GENOMIC DNA]</scope>
    <source>
        <strain evidence="4 5">SAG 241.80</strain>
    </source>
</reference>
<evidence type="ECO:0000313" key="4">
    <source>
        <dbReference type="EMBL" id="PSC68524.1"/>
    </source>
</evidence>
<proteinExistence type="inferred from homology"/>
<feature type="compositionally biased region" description="Gly residues" evidence="2">
    <location>
        <begin position="103"/>
        <end position="113"/>
    </location>
</feature>
<dbReference type="Gene3D" id="1.25.10.10">
    <property type="entry name" value="Leucine-rich Repeat Variant"/>
    <property type="match status" value="1"/>
</dbReference>
<feature type="region of interest" description="Disordered" evidence="2">
    <location>
        <begin position="64"/>
        <end position="130"/>
    </location>
</feature>
<dbReference type="Pfam" id="PF07814">
    <property type="entry name" value="WAPL"/>
    <property type="match status" value="1"/>
</dbReference>
<sequence length="1314" mass="130456">MSGGEEDAENKRRYLRWSGELQEAYLDALEQCGGLHEARPKALLDLLQPRFSFLTLQVKNHLQKQRTKEARGGAGAVSGQRTSRAAASSGQEDSDDAELMDSQGGGTAGGTAGGVSSRRPDSPAAAAGPSRAAAAAAAAAVDAGPASRGAPSLWLPDSWAAPMQTEGGGATVQPNSLIDLARRALALMVHQLGLYRKLLEELEQQERDHTLLVSALREDPTGQSVVLEAQRAAAGGGAAAATQSTGTANTSGGSSSSEEARPLRLRRLLARLLPPNPFSSGPKAEAALKLAAWIAAVTRDPGANASTLSAGSHLNGPAAAAQRAVSGPLGGLPHGLGAAAGSLPASAVASGLLGQAGGTAGTARPAGGSDDEDEAGGAAPQPHRQRRKRHKPLSELLAEIPLQEPLPADRLAMQDAVPTAAELQQLLQQGGPGAPPAAAPAPPPLGPAGFAALGAGAATVGGAANDSLGPALSLLLRQHMQQQAVGMPGGAAQQQMDLDDDALMLRALDAQMSSLLLQSVSNALMRSAQEGEGVPMDATAATGLQPPLSAGFDTAPVGGLPGAGPGAASVFAAATAGGDLQLPAAFQAAAAGLADDPLPTGTLDVSVLRSFLDMLSSGGLSPLASAGLPNLAGMPADGAPGAGAVLPLSMAATAAAAGQPLSVGAAAGDLGGSGGSAGSGGSGRAIGGGAFSAFQPTGSGGAPAHGHKKQRLKMQGSDKVGDAAAAAAAAPAAARAGGPPSGRASGGMRAMAAASFGAAAGGNPLLTALRPAALQQQAAATTVVQAQALGEQQSITDDALWALDGLASGSAATLRDSLAALAEICASRRGRLALRTGQLATDVLEAAAGLKVSPDPVHALGLATLLLCFCQADADTALLGRRGVAAAAAQLLKLSSTLDASPAAAPATSASAAAKLAGVLKERPYSLQLPPEERGSPLSVALAALADVLDPSKTERPVEGMKAALREAGALEAAAQVVADTASALCDPDPTLQTVRSLWRLHKALHLLESACFACPENEERLLAASVTTGVAPMLATSGFVGWLVQQLSLLAQQPLIAGIKKDCLRALLAVLLNATQNNPAGCAAVVAAGVLEPAAAVLSQIVRGGPKFKGVASGEGELAVWHDVLSTCMALFCNIVEHEGPAAAGWRATLRALQLPDPCCGSGRVALVPLLCSLLALVAAPAGTPGDAPQAEASLGRRASLGSGEVSADCLAHQEDRDTRSMTEVYAAVLLGFLIQDDGEARRQAAALLPGRSLQGVAAAVGKALHFYAAMGAMAQDNVNNLRALLASLKQDDAAAAAGGDSDDSPAPSPVLG</sequence>
<feature type="compositionally biased region" description="Low complexity" evidence="2">
    <location>
        <begin position="114"/>
        <end position="130"/>
    </location>
</feature>
<feature type="compositionally biased region" description="Polar residues" evidence="2">
    <location>
        <begin position="79"/>
        <end position="91"/>
    </location>
</feature>
<dbReference type="STRING" id="554055.A0A2P6V378"/>
<name>A0A2P6V378_9CHLO</name>
<feature type="region of interest" description="Disordered" evidence="2">
    <location>
        <begin position="356"/>
        <end position="390"/>
    </location>
</feature>
<comment type="similarity">
    <text evidence="1">Belongs to the WAPL family.</text>
</comment>
<gene>
    <name evidence="4" type="ORF">C2E20_7913</name>
</gene>
<dbReference type="Proteomes" id="UP000239649">
    <property type="component" value="Unassembled WGS sequence"/>
</dbReference>
<dbReference type="InterPro" id="IPR022771">
    <property type="entry name" value="WAPL_C"/>
</dbReference>
<evidence type="ECO:0000256" key="1">
    <source>
        <dbReference type="ARBA" id="ARBA00006854"/>
    </source>
</evidence>